<dbReference type="AlphaFoldDB" id="A0A8T3ATU0"/>
<proteinExistence type="predicted"/>
<dbReference type="Proteomes" id="UP000829196">
    <property type="component" value="Unassembled WGS sequence"/>
</dbReference>
<evidence type="ECO:0000313" key="2">
    <source>
        <dbReference type="Proteomes" id="UP000829196"/>
    </source>
</evidence>
<name>A0A8T3ATU0_DENNO</name>
<accession>A0A8T3ATU0</accession>
<gene>
    <name evidence="1" type="ORF">KFK09_018081</name>
</gene>
<organism evidence="1 2">
    <name type="scientific">Dendrobium nobile</name>
    <name type="common">Orchid</name>
    <dbReference type="NCBI Taxonomy" id="94219"/>
    <lineage>
        <taxon>Eukaryota</taxon>
        <taxon>Viridiplantae</taxon>
        <taxon>Streptophyta</taxon>
        <taxon>Embryophyta</taxon>
        <taxon>Tracheophyta</taxon>
        <taxon>Spermatophyta</taxon>
        <taxon>Magnoliopsida</taxon>
        <taxon>Liliopsida</taxon>
        <taxon>Asparagales</taxon>
        <taxon>Orchidaceae</taxon>
        <taxon>Epidendroideae</taxon>
        <taxon>Malaxideae</taxon>
        <taxon>Dendrobiinae</taxon>
        <taxon>Dendrobium</taxon>
    </lineage>
</organism>
<dbReference type="EMBL" id="JAGYWB010000013">
    <property type="protein sequence ID" value="KAI0499873.1"/>
    <property type="molecule type" value="Genomic_DNA"/>
</dbReference>
<keyword evidence="2" id="KW-1185">Reference proteome</keyword>
<protein>
    <submittedName>
        <fullName evidence="1">Uncharacterized protein</fullName>
    </submittedName>
</protein>
<reference evidence="1" key="1">
    <citation type="journal article" date="2022" name="Front. Genet.">
        <title>Chromosome-Scale Assembly of the Dendrobium nobile Genome Provides Insights Into the Molecular Mechanism of the Biosynthesis of the Medicinal Active Ingredient of Dendrobium.</title>
        <authorList>
            <person name="Xu Q."/>
            <person name="Niu S.-C."/>
            <person name="Li K.-L."/>
            <person name="Zheng P.-J."/>
            <person name="Zhang X.-J."/>
            <person name="Jia Y."/>
            <person name="Liu Y."/>
            <person name="Niu Y.-X."/>
            <person name="Yu L.-H."/>
            <person name="Chen D.-F."/>
            <person name="Zhang G.-Q."/>
        </authorList>
    </citation>
    <scope>NUCLEOTIDE SEQUENCE</scope>
    <source>
        <tissue evidence="1">Leaf</tissue>
    </source>
</reference>
<comment type="caution">
    <text evidence="1">The sequence shown here is derived from an EMBL/GenBank/DDBJ whole genome shotgun (WGS) entry which is preliminary data.</text>
</comment>
<sequence>MSCNENGLRNIVSCLAASLFPSPLSLLLLSQLQRRGSVLPLLQGVGFNIWYQSLVEAISRKRGEEGGAGFGSAKAGGAFGGKLDGICSSDVAAEKSARKLEVASAAAYCRDRKHACEFLIPVRRSKVFPNGGLQLVRPEVETDWDPPAGRS</sequence>
<evidence type="ECO:0000313" key="1">
    <source>
        <dbReference type="EMBL" id="KAI0499873.1"/>
    </source>
</evidence>